<evidence type="ECO:0000256" key="5">
    <source>
        <dbReference type="HAMAP-Rule" id="MF_01320"/>
    </source>
</evidence>
<feature type="domain" description="Large ribosomal subunit protein uL2 C-terminal" evidence="7">
    <location>
        <begin position="121"/>
        <end position="251"/>
    </location>
</feature>
<dbReference type="EMBL" id="MEUT01000041">
    <property type="protein sequence ID" value="OGC49999.1"/>
    <property type="molecule type" value="Genomic_DNA"/>
</dbReference>
<dbReference type="HAMAP" id="MF_01320_B">
    <property type="entry name" value="Ribosomal_uL2_B"/>
    <property type="match status" value="1"/>
</dbReference>
<dbReference type="Gene3D" id="2.40.50.140">
    <property type="entry name" value="Nucleic acid-binding proteins"/>
    <property type="match status" value="1"/>
</dbReference>
<feature type="compositionally biased region" description="Basic residues" evidence="6">
    <location>
        <begin position="207"/>
        <end position="217"/>
    </location>
</feature>
<dbReference type="PIRSF" id="PIRSF002158">
    <property type="entry name" value="Ribosomal_L2"/>
    <property type="match status" value="1"/>
</dbReference>
<gene>
    <name evidence="5" type="primary">rplB</name>
    <name evidence="9" type="ORF">A2W32_03140</name>
</gene>
<dbReference type="GO" id="GO:0003735">
    <property type="term" value="F:structural constituent of ribosome"/>
    <property type="evidence" value="ECO:0007669"/>
    <property type="project" value="InterPro"/>
</dbReference>
<keyword evidence="5" id="KW-0699">rRNA-binding</keyword>
<protein>
    <recommendedName>
        <fullName evidence="4 5">Large ribosomal subunit protein uL2</fullName>
    </recommendedName>
</protein>
<keyword evidence="2 5" id="KW-0689">Ribosomal protein</keyword>
<dbReference type="SMART" id="SM01383">
    <property type="entry name" value="Ribosomal_L2"/>
    <property type="match status" value="1"/>
</dbReference>
<dbReference type="Gene3D" id="4.10.950.10">
    <property type="entry name" value="Ribosomal protein L2, domain 3"/>
    <property type="match status" value="1"/>
</dbReference>
<dbReference type="InterPro" id="IPR014722">
    <property type="entry name" value="Rib_uL2_dom2"/>
</dbReference>
<dbReference type="GO" id="GO:0019843">
    <property type="term" value="F:rRNA binding"/>
    <property type="evidence" value="ECO:0007669"/>
    <property type="project" value="UniProtKB-UniRule"/>
</dbReference>
<comment type="subunit">
    <text evidence="5">Part of the 50S ribosomal subunit. Forms a bridge to the 30S subunit in the 70S ribosome.</text>
</comment>
<dbReference type="STRING" id="1802610.A2W32_03140"/>
<dbReference type="InterPro" id="IPR014726">
    <property type="entry name" value="Ribosomal_uL2_dom3"/>
</dbReference>
<reference evidence="9 10" key="1">
    <citation type="journal article" date="2016" name="Nat. Commun.">
        <title>Thousands of microbial genomes shed light on interconnected biogeochemical processes in an aquifer system.</title>
        <authorList>
            <person name="Anantharaman K."/>
            <person name="Brown C.T."/>
            <person name="Hug L.A."/>
            <person name="Sharon I."/>
            <person name="Castelle C.J."/>
            <person name="Probst A.J."/>
            <person name="Thomas B.C."/>
            <person name="Singh A."/>
            <person name="Wilkins M.J."/>
            <person name="Karaoz U."/>
            <person name="Brodie E.L."/>
            <person name="Williams K.H."/>
            <person name="Hubbard S.S."/>
            <person name="Banfield J.F."/>
        </authorList>
    </citation>
    <scope>NUCLEOTIDE SEQUENCE [LARGE SCALE GENOMIC DNA]</scope>
</reference>
<dbReference type="InterPro" id="IPR022666">
    <property type="entry name" value="Ribosomal_uL2_RNA-bd_dom"/>
</dbReference>
<accession>A0A1F4UYH8</accession>
<dbReference type="Pfam" id="PF03947">
    <property type="entry name" value="Ribosomal_L2_C"/>
    <property type="match status" value="1"/>
</dbReference>
<evidence type="ECO:0000259" key="8">
    <source>
        <dbReference type="SMART" id="SM01383"/>
    </source>
</evidence>
<dbReference type="InterPro" id="IPR012340">
    <property type="entry name" value="NA-bd_OB-fold"/>
</dbReference>
<dbReference type="PANTHER" id="PTHR13691:SF5">
    <property type="entry name" value="LARGE RIBOSOMAL SUBUNIT PROTEIN UL2M"/>
    <property type="match status" value="1"/>
</dbReference>
<sequence>MIKTYKPTSAGIRTRKTLVRDLSFNKPEKSLIRNLNGAAGRNNGRISSRHKERGSKKHYRIIDFKRDKFNIPAIIASIEYDPNRGPNIALLNYVDGEKRYILAPEDLKVGMKVVSGEKVEADVGNSLPIGNIPLGVSVHNIEINPGRGGQLVRGAGSYAQIMAKEGNYVNIKLPSGEIKKVVVSCYATVGVLSNSDLRNVRLGKAGRNRHLGNRPHVRGVAMANPSDHPHGGSYKDSGIGMPSPKSPWGWKTRGVRTRKRAHTNKFIVKRRKQ</sequence>
<dbReference type="SUPFAM" id="SSF50249">
    <property type="entry name" value="Nucleic acid-binding proteins"/>
    <property type="match status" value="1"/>
</dbReference>
<comment type="caution">
    <text evidence="9">The sequence shown here is derived from an EMBL/GenBank/DDBJ whole genome shotgun (WGS) entry which is preliminary data.</text>
</comment>
<evidence type="ECO:0000256" key="4">
    <source>
        <dbReference type="ARBA" id="ARBA00035242"/>
    </source>
</evidence>
<dbReference type="PANTHER" id="PTHR13691">
    <property type="entry name" value="RIBOSOMAL PROTEIN L2"/>
    <property type="match status" value="1"/>
</dbReference>
<dbReference type="InterPro" id="IPR008991">
    <property type="entry name" value="Translation_prot_SH3-like_sf"/>
</dbReference>
<keyword evidence="5" id="KW-0694">RNA-binding</keyword>
<dbReference type="FunFam" id="2.30.30.30:FF:000001">
    <property type="entry name" value="50S ribosomal protein L2"/>
    <property type="match status" value="1"/>
</dbReference>
<feature type="region of interest" description="Disordered" evidence="6">
    <location>
        <begin position="207"/>
        <end position="253"/>
    </location>
</feature>
<evidence type="ECO:0000256" key="2">
    <source>
        <dbReference type="ARBA" id="ARBA00022980"/>
    </source>
</evidence>
<evidence type="ECO:0000256" key="6">
    <source>
        <dbReference type="SAM" id="MobiDB-lite"/>
    </source>
</evidence>
<dbReference type="InterPro" id="IPR022669">
    <property type="entry name" value="Ribosomal_uL2_C"/>
</dbReference>
<dbReference type="Proteomes" id="UP000177371">
    <property type="component" value="Unassembled WGS sequence"/>
</dbReference>
<organism evidence="9 10">
    <name type="scientific">candidate division WWE3 bacterium RBG_16_37_10</name>
    <dbReference type="NCBI Taxonomy" id="1802610"/>
    <lineage>
        <taxon>Bacteria</taxon>
        <taxon>Katanobacteria</taxon>
    </lineage>
</organism>
<evidence type="ECO:0000256" key="1">
    <source>
        <dbReference type="ARBA" id="ARBA00005636"/>
    </source>
</evidence>
<feature type="domain" description="Large ribosomal subunit protein uL2 RNA-binding" evidence="8">
    <location>
        <begin position="40"/>
        <end position="115"/>
    </location>
</feature>
<dbReference type="SMART" id="SM01382">
    <property type="entry name" value="Ribosomal_L2_C"/>
    <property type="match status" value="1"/>
</dbReference>
<dbReference type="InterPro" id="IPR002171">
    <property type="entry name" value="Ribosomal_uL2"/>
</dbReference>
<evidence type="ECO:0000259" key="7">
    <source>
        <dbReference type="SMART" id="SM01382"/>
    </source>
</evidence>
<dbReference type="NCBIfam" id="TIGR01171">
    <property type="entry name" value="rplB_bact"/>
    <property type="match status" value="1"/>
</dbReference>
<dbReference type="GO" id="GO:0016740">
    <property type="term" value="F:transferase activity"/>
    <property type="evidence" value="ECO:0007669"/>
    <property type="project" value="InterPro"/>
</dbReference>
<dbReference type="AlphaFoldDB" id="A0A1F4UYH8"/>
<keyword evidence="3 5" id="KW-0687">Ribonucleoprotein</keyword>
<comment type="similarity">
    <text evidence="1 5">Belongs to the universal ribosomal protein uL2 family.</text>
</comment>
<evidence type="ECO:0000313" key="9">
    <source>
        <dbReference type="EMBL" id="OGC49999.1"/>
    </source>
</evidence>
<dbReference type="Pfam" id="PF00181">
    <property type="entry name" value="Ribosomal_L2_N"/>
    <property type="match status" value="1"/>
</dbReference>
<dbReference type="Gene3D" id="2.30.30.30">
    <property type="match status" value="1"/>
</dbReference>
<comment type="function">
    <text evidence="5">One of the primary rRNA binding proteins. Required for association of the 30S and 50S subunits to form the 70S ribosome, for tRNA binding and peptide bond formation. It has been suggested to have peptidyltransferase activity; this is somewhat controversial. Makes several contacts with the 16S rRNA in the 70S ribosome.</text>
</comment>
<dbReference type="GO" id="GO:0015934">
    <property type="term" value="C:large ribosomal subunit"/>
    <property type="evidence" value="ECO:0007669"/>
    <property type="project" value="InterPro"/>
</dbReference>
<evidence type="ECO:0000313" key="10">
    <source>
        <dbReference type="Proteomes" id="UP000177371"/>
    </source>
</evidence>
<dbReference type="InterPro" id="IPR005880">
    <property type="entry name" value="Ribosomal_uL2_bac/org-type"/>
</dbReference>
<dbReference type="SUPFAM" id="SSF50104">
    <property type="entry name" value="Translation proteins SH3-like domain"/>
    <property type="match status" value="1"/>
</dbReference>
<name>A0A1F4UYH8_UNCKA</name>
<dbReference type="GO" id="GO:0002181">
    <property type="term" value="P:cytoplasmic translation"/>
    <property type="evidence" value="ECO:0007669"/>
    <property type="project" value="TreeGrafter"/>
</dbReference>
<dbReference type="FunFam" id="4.10.950.10:FF:000001">
    <property type="entry name" value="50S ribosomal protein L2"/>
    <property type="match status" value="1"/>
</dbReference>
<evidence type="ECO:0000256" key="3">
    <source>
        <dbReference type="ARBA" id="ARBA00023274"/>
    </source>
</evidence>
<proteinExistence type="inferred from homology"/>